<evidence type="ECO:0000256" key="6">
    <source>
        <dbReference type="ARBA" id="ARBA00023065"/>
    </source>
</evidence>
<keyword evidence="12" id="KW-1185">Reference proteome</keyword>
<evidence type="ECO:0000256" key="3">
    <source>
        <dbReference type="ARBA" id="ARBA00022452"/>
    </source>
</evidence>
<feature type="signal peptide" evidence="10">
    <location>
        <begin position="1"/>
        <end position="22"/>
    </location>
</feature>
<keyword evidence="5 10" id="KW-0732">Signal</keyword>
<comment type="domain">
    <text evidence="10">Consists of 16-stranded beta-barrel sheets, with large surface-exposed loops, that form a transmembrane pore at the center of each barrel. The pore is partially ocluded by a peptide loop that folds into the pore lumen.</text>
</comment>
<dbReference type="SUPFAM" id="SSF56935">
    <property type="entry name" value="Porins"/>
    <property type="match status" value="1"/>
</dbReference>
<accession>A0A4R0PAE9</accession>
<comment type="subcellular location">
    <subcellularLocation>
        <location evidence="10">Cell outer membrane</location>
        <topology evidence="10">Multi-pass membrane protein</topology>
    </subcellularLocation>
</comment>
<keyword evidence="9 10" id="KW-0998">Cell outer membrane</keyword>
<protein>
    <recommendedName>
        <fullName evidence="10">Porin</fullName>
    </recommendedName>
</protein>
<evidence type="ECO:0000313" key="12">
    <source>
        <dbReference type="Proteomes" id="UP000291301"/>
    </source>
</evidence>
<gene>
    <name evidence="11" type="ORF">E0D97_09065</name>
</gene>
<dbReference type="GO" id="GO:0015288">
    <property type="term" value="F:porin activity"/>
    <property type="evidence" value="ECO:0007669"/>
    <property type="project" value="UniProtKB-KW"/>
</dbReference>
<evidence type="ECO:0000256" key="8">
    <source>
        <dbReference type="ARBA" id="ARBA00023136"/>
    </source>
</evidence>
<evidence type="ECO:0000256" key="10">
    <source>
        <dbReference type="RuleBase" id="RU364005"/>
    </source>
</evidence>
<evidence type="ECO:0000256" key="1">
    <source>
        <dbReference type="ARBA" id="ARBA00009521"/>
    </source>
</evidence>
<dbReference type="Pfam" id="PF02530">
    <property type="entry name" value="Porin_2"/>
    <property type="match status" value="1"/>
</dbReference>
<comment type="function">
    <text evidence="10">Forms passive diffusion pores that allow small molecular weight hydrophilic materials across the outer membrane.</text>
</comment>
<keyword evidence="2 10" id="KW-0813">Transport</keyword>
<feature type="chain" id="PRO_5020980803" description="Porin" evidence="10">
    <location>
        <begin position="23"/>
        <end position="379"/>
    </location>
</feature>
<dbReference type="RefSeq" id="WP_131568036.1">
    <property type="nucleotide sequence ID" value="NZ_JAINFK010000002.1"/>
</dbReference>
<dbReference type="EMBL" id="SJST01000003">
    <property type="protein sequence ID" value="TCD14222.1"/>
    <property type="molecule type" value="Genomic_DNA"/>
</dbReference>
<dbReference type="GO" id="GO:0046930">
    <property type="term" value="C:pore complex"/>
    <property type="evidence" value="ECO:0007669"/>
    <property type="project" value="UniProtKB-KW"/>
</dbReference>
<evidence type="ECO:0000256" key="9">
    <source>
        <dbReference type="ARBA" id="ARBA00023237"/>
    </source>
</evidence>
<evidence type="ECO:0000256" key="5">
    <source>
        <dbReference type="ARBA" id="ARBA00022729"/>
    </source>
</evidence>
<dbReference type="Gene3D" id="2.40.160.10">
    <property type="entry name" value="Porin"/>
    <property type="match status" value="1"/>
</dbReference>
<comment type="caution">
    <text evidence="11">The sequence shown here is derived from an EMBL/GenBank/DDBJ whole genome shotgun (WGS) entry which is preliminary data.</text>
</comment>
<comment type="similarity">
    <text evidence="1 10">Belongs to the alphaproteobacteria porin family.</text>
</comment>
<evidence type="ECO:0000256" key="7">
    <source>
        <dbReference type="ARBA" id="ARBA00023114"/>
    </source>
</evidence>
<keyword evidence="8 10" id="KW-0472">Membrane</keyword>
<dbReference type="GO" id="GO:0006811">
    <property type="term" value="P:monoatomic ion transport"/>
    <property type="evidence" value="ECO:0007669"/>
    <property type="project" value="UniProtKB-KW"/>
</dbReference>
<dbReference type="GO" id="GO:0009279">
    <property type="term" value="C:cell outer membrane"/>
    <property type="evidence" value="ECO:0007669"/>
    <property type="project" value="UniProtKB-SubCell"/>
</dbReference>
<sequence>MKLKSLLLGSAAALVAVSGARAADAVIIPEPEVVEYVRVCDAYGTGYFYIPGTETCLRVHGYVRYDMGFGELNGAVSNSGDETWRKRARASFRVSTAAETDYGTLRTYVETRWQFDTNGATPYAVANGAAPGYTNAGEFSINFAYIDLNGFRVGKDESYFTTFTGYAGSVINDTTGGGYGPFDTNLISYTWSSGAFTAGISLEEGVNSTMVGLAPSGWGIDDYVPHVVVGLGYDAGIVNLRGVFGYDTRDDFVAPATVQGGWAAKVRGDVDITDAISAFVMVMYGENSSGYTSWATGAATDKTWSVIGGASLALTDAATFNTQVQWAEANGGVQDVWAVAANVNYQIAPGFDFRPEVQWAQFNDGTDGWGGVVRFQRSY</sequence>
<evidence type="ECO:0000313" key="11">
    <source>
        <dbReference type="EMBL" id="TCD14222.1"/>
    </source>
</evidence>
<keyword evidence="4 10" id="KW-0812">Transmembrane</keyword>
<dbReference type="InterPro" id="IPR003684">
    <property type="entry name" value="Porin_alphabac"/>
</dbReference>
<name>A0A4R0PAE9_9HYPH</name>
<dbReference type="AlphaFoldDB" id="A0A4R0PAE9"/>
<reference evidence="11 12" key="1">
    <citation type="journal article" date="2015" name="Antonie Van Leeuwenhoek">
        <title>Oricola cellulosilytica gen. nov., sp. nov., a cellulose-degrading bacterium of the family Phyllobacteriaceae isolated from surface seashore water, and emended descriptions of Mesorhizobium loti and Phyllobacterium myrsinacearum.</title>
        <authorList>
            <person name="Hameed A."/>
            <person name="Shahina M."/>
            <person name="Lai W.A."/>
            <person name="Lin S.Y."/>
            <person name="Young L.S."/>
            <person name="Liu Y.C."/>
            <person name="Hsu Y.H."/>
            <person name="Young C.C."/>
        </authorList>
    </citation>
    <scope>NUCLEOTIDE SEQUENCE [LARGE SCALE GENOMIC DNA]</scope>
    <source>
        <strain evidence="11 12">KCTC 52183</strain>
    </source>
</reference>
<keyword evidence="3 10" id="KW-1134">Transmembrane beta strand</keyword>
<evidence type="ECO:0000256" key="2">
    <source>
        <dbReference type="ARBA" id="ARBA00022448"/>
    </source>
</evidence>
<proteinExistence type="inferred from homology"/>
<evidence type="ECO:0000256" key="4">
    <source>
        <dbReference type="ARBA" id="ARBA00022692"/>
    </source>
</evidence>
<dbReference type="InterPro" id="IPR023614">
    <property type="entry name" value="Porin_dom_sf"/>
</dbReference>
<keyword evidence="7 10" id="KW-0626">Porin</keyword>
<dbReference type="OrthoDB" id="7801681at2"/>
<keyword evidence="6 10" id="KW-0406">Ion transport</keyword>
<organism evidence="11 12">
    <name type="scientific">Oricola cellulosilytica</name>
    <dbReference type="NCBI Taxonomy" id="1429082"/>
    <lineage>
        <taxon>Bacteria</taxon>
        <taxon>Pseudomonadati</taxon>
        <taxon>Pseudomonadota</taxon>
        <taxon>Alphaproteobacteria</taxon>
        <taxon>Hyphomicrobiales</taxon>
        <taxon>Ahrensiaceae</taxon>
        <taxon>Oricola</taxon>
    </lineage>
</organism>
<dbReference type="Proteomes" id="UP000291301">
    <property type="component" value="Unassembled WGS sequence"/>
</dbReference>